<keyword evidence="1" id="KW-0732">Signal</keyword>
<evidence type="ECO:0000256" key="1">
    <source>
        <dbReference type="SAM" id="SignalP"/>
    </source>
</evidence>
<name>A0AAU9CG54_9BACT</name>
<gene>
    <name evidence="2" type="ORF">FUAX_06120</name>
</gene>
<keyword evidence="3" id="KW-1185">Reference proteome</keyword>
<reference evidence="2 3" key="1">
    <citation type="submission" date="2021-12" db="EMBL/GenBank/DDBJ databases">
        <title>Genome sequencing of bacteria with rrn-lacking chromosome and rrn-plasmid.</title>
        <authorList>
            <person name="Anda M."/>
            <person name="Iwasaki W."/>
        </authorList>
    </citation>
    <scope>NUCLEOTIDE SEQUENCE [LARGE SCALE GENOMIC DNA]</scope>
    <source>
        <strain evidence="2 3">DSM 100852</strain>
    </source>
</reference>
<sequence length="192" mass="21817">MRIRVLVLAGMFAIGVLASCNSGKKKAERDDVAISIGQNKDIKYLADATVDIETNTVAVPFTGGALAKYKVDRGNGWQNEWMLFLRRVDRSLMLLPPVTDEDRTRPNHNFQPRIAYLVSDGETIKQAMQTYLSEKYQERDNFLVDLKADIFIEGDSSWGQMTMVSIKHPRDTGVFKFRNMKVVDLGKVYFTD</sequence>
<dbReference type="PROSITE" id="PS51257">
    <property type="entry name" value="PROKAR_LIPOPROTEIN"/>
    <property type="match status" value="1"/>
</dbReference>
<dbReference type="EMBL" id="AP025314">
    <property type="protein sequence ID" value="BDD08180.1"/>
    <property type="molecule type" value="Genomic_DNA"/>
</dbReference>
<evidence type="ECO:0000313" key="3">
    <source>
        <dbReference type="Proteomes" id="UP001348817"/>
    </source>
</evidence>
<dbReference type="RefSeq" id="WP_338393457.1">
    <property type="nucleotide sequence ID" value="NZ_AP025314.1"/>
</dbReference>
<proteinExistence type="predicted"/>
<organism evidence="2 3">
    <name type="scientific">Fulvitalea axinellae</name>
    <dbReference type="NCBI Taxonomy" id="1182444"/>
    <lineage>
        <taxon>Bacteria</taxon>
        <taxon>Pseudomonadati</taxon>
        <taxon>Bacteroidota</taxon>
        <taxon>Cytophagia</taxon>
        <taxon>Cytophagales</taxon>
        <taxon>Persicobacteraceae</taxon>
        <taxon>Fulvitalea</taxon>
    </lineage>
</organism>
<evidence type="ECO:0000313" key="2">
    <source>
        <dbReference type="EMBL" id="BDD08180.1"/>
    </source>
</evidence>
<dbReference type="Proteomes" id="UP001348817">
    <property type="component" value="Chromosome"/>
</dbReference>
<dbReference type="AlphaFoldDB" id="A0AAU9CG54"/>
<accession>A0AAU9CG54</accession>
<dbReference type="KEGG" id="fax:FUAX_06120"/>
<feature type="signal peptide" evidence="1">
    <location>
        <begin position="1"/>
        <end position="18"/>
    </location>
</feature>
<feature type="chain" id="PRO_5043314094" evidence="1">
    <location>
        <begin position="19"/>
        <end position="192"/>
    </location>
</feature>
<protein>
    <submittedName>
        <fullName evidence="2">Uncharacterized protein</fullName>
    </submittedName>
</protein>